<dbReference type="Pfam" id="PF00583">
    <property type="entry name" value="Acetyltransf_1"/>
    <property type="match status" value="1"/>
</dbReference>
<evidence type="ECO:0000256" key="2">
    <source>
        <dbReference type="ARBA" id="ARBA00023315"/>
    </source>
</evidence>
<dbReference type="InterPro" id="IPR050680">
    <property type="entry name" value="YpeA/RimI_acetyltransf"/>
</dbReference>
<evidence type="ECO:0000313" key="4">
    <source>
        <dbReference type="EMBL" id="GIO25800.1"/>
    </source>
</evidence>
<evidence type="ECO:0000313" key="5">
    <source>
        <dbReference type="Proteomes" id="UP000676917"/>
    </source>
</evidence>
<dbReference type="Proteomes" id="UP000676917">
    <property type="component" value="Unassembled WGS sequence"/>
</dbReference>
<dbReference type="InterPro" id="IPR016181">
    <property type="entry name" value="Acyl_CoA_acyltransferase"/>
</dbReference>
<keyword evidence="1" id="KW-0808">Transferase</keyword>
<sequence>MYIRRASKKETNEILKHAHQVFIESTNGLFDTNLEKAKQINSLFLSNGGYYLIWYENDTILGWIGVGITFDPFTDEEIGIIPELYVLPPHRNKGIAKKLCHAAMNNFRKQKCKRVQLNVFENNLAKNLYRILGFRDIYTTMEKVLD</sequence>
<dbReference type="GO" id="GO:0016747">
    <property type="term" value="F:acyltransferase activity, transferring groups other than amino-acyl groups"/>
    <property type="evidence" value="ECO:0007669"/>
    <property type="project" value="InterPro"/>
</dbReference>
<gene>
    <name evidence="4" type="ORF">J43TS3_04110</name>
</gene>
<dbReference type="Gene3D" id="3.40.630.30">
    <property type="match status" value="1"/>
</dbReference>
<protein>
    <submittedName>
        <fullName evidence="4">N-acetyltransferase</fullName>
    </submittedName>
</protein>
<dbReference type="InterPro" id="IPR000182">
    <property type="entry name" value="GNAT_dom"/>
</dbReference>
<dbReference type="RefSeq" id="WP_212919316.1">
    <property type="nucleotide sequence ID" value="NZ_BORP01000001.1"/>
</dbReference>
<dbReference type="CDD" id="cd04301">
    <property type="entry name" value="NAT_SF"/>
    <property type="match status" value="1"/>
</dbReference>
<feature type="domain" description="N-acetyltransferase" evidence="3">
    <location>
        <begin position="1"/>
        <end position="146"/>
    </location>
</feature>
<proteinExistence type="predicted"/>
<dbReference type="SUPFAM" id="SSF55729">
    <property type="entry name" value="Acyl-CoA N-acyltransferases (Nat)"/>
    <property type="match status" value="1"/>
</dbReference>
<name>A0A919X761_9BACI</name>
<evidence type="ECO:0000259" key="3">
    <source>
        <dbReference type="PROSITE" id="PS51186"/>
    </source>
</evidence>
<dbReference type="PROSITE" id="PS51186">
    <property type="entry name" value="GNAT"/>
    <property type="match status" value="1"/>
</dbReference>
<dbReference type="PANTHER" id="PTHR43420">
    <property type="entry name" value="ACETYLTRANSFERASE"/>
    <property type="match status" value="1"/>
</dbReference>
<dbReference type="AlphaFoldDB" id="A0A919X761"/>
<evidence type="ECO:0000256" key="1">
    <source>
        <dbReference type="ARBA" id="ARBA00022679"/>
    </source>
</evidence>
<keyword evidence="5" id="KW-1185">Reference proteome</keyword>
<dbReference type="EMBL" id="BORP01000001">
    <property type="protein sequence ID" value="GIO25800.1"/>
    <property type="molecule type" value="Genomic_DNA"/>
</dbReference>
<keyword evidence="2" id="KW-0012">Acyltransferase</keyword>
<accession>A0A919X761</accession>
<reference evidence="4" key="1">
    <citation type="submission" date="2021-03" db="EMBL/GenBank/DDBJ databases">
        <title>Antimicrobial resistance genes in bacteria isolated from Japanese honey, and their potential for conferring macrolide and lincosamide resistance in the American foulbrood pathogen Paenibacillus larvae.</title>
        <authorList>
            <person name="Okamoto M."/>
            <person name="Kumagai M."/>
            <person name="Kanamori H."/>
            <person name="Takamatsu D."/>
        </authorList>
    </citation>
    <scope>NUCLEOTIDE SEQUENCE</scope>
    <source>
        <strain evidence="4">J43TS3</strain>
    </source>
</reference>
<comment type="caution">
    <text evidence="4">The sequence shown here is derived from an EMBL/GenBank/DDBJ whole genome shotgun (WGS) entry which is preliminary data.</text>
</comment>
<organism evidence="4 5">
    <name type="scientific">Ornithinibacillus bavariensis</name>
    <dbReference type="NCBI Taxonomy" id="545502"/>
    <lineage>
        <taxon>Bacteria</taxon>
        <taxon>Bacillati</taxon>
        <taxon>Bacillota</taxon>
        <taxon>Bacilli</taxon>
        <taxon>Bacillales</taxon>
        <taxon>Bacillaceae</taxon>
        <taxon>Ornithinibacillus</taxon>
    </lineage>
</organism>